<dbReference type="Pfam" id="PF08728">
    <property type="entry name" value="CRT10"/>
    <property type="match status" value="1"/>
</dbReference>
<organism evidence="1 2">
    <name type="scientific">Candida glabrata</name>
    <name type="common">Yeast</name>
    <name type="synonym">Torulopsis glabrata</name>
    <dbReference type="NCBI Taxonomy" id="5478"/>
    <lineage>
        <taxon>Eukaryota</taxon>
        <taxon>Fungi</taxon>
        <taxon>Dikarya</taxon>
        <taxon>Ascomycota</taxon>
        <taxon>Saccharomycotina</taxon>
        <taxon>Saccharomycetes</taxon>
        <taxon>Saccharomycetales</taxon>
        <taxon>Saccharomycetaceae</taxon>
        <taxon>Nakaseomyces</taxon>
    </lineage>
</organism>
<evidence type="ECO:0000313" key="1">
    <source>
        <dbReference type="EMBL" id="KTA96105.1"/>
    </source>
</evidence>
<dbReference type="VEuPathDB" id="FungiDB:GVI51_C04983"/>
<evidence type="ECO:0000313" key="2">
    <source>
        <dbReference type="Proteomes" id="UP000054886"/>
    </source>
</evidence>
<dbReference type="AlphaFoldDB" id="A0A0W0C8W8"/>
<reference evidence="1 2" key="1">
    <citation type="submission" date="2015-10" db="EMBL/GenBank/DDBJ databases">
        <title>Draft genomes sequences of Candida glabrata isolates 1A, 1B, 2A, 2B, 3A and 3B.</title>
        <authorList>
            <person name="Haavelsrud O.E."/>
            <person name="Gaustad P."/>
        </authorList>
    </citation>
    <scope>NUCLEOTIDE SEQUENCE [LARGE SCALE GENOMIC DNA]</scope>
    <source>
        <strain evidence="1">910700640</strain>
    </source>
</reference>
<dbReference type="Proteomes" id="UP000054886">
    <property type="component" value="Unassembled WGS sequence"/>
</dbReference>
<protein>
    <submittedName>
        <fullName evidence="1">Protein CRT10</fullName>
    </submittedName>
</protein>
<dbReference type="EMBL" id="LLZZ01000174">
    <property type="protein sequence ID" value="KTA96105.1"/>
    <property type="molecule type" value="Genomic_DNA"/>
</dbReference>
<dbReference type="OMA" id="YSFRQEY"/>
<dbReference type="GO" id="GO:0070651">
    <property type="term" value="P:nonfunctional rRNA decay"/>
    <property type="evidence" value="ECO:0007669"/>
    <property type="project" value="EnsemblFungi"/>
</dbReference>
<sequence>MDEQAYQIWLLSRRIRKKLDTPSECYDYEVFQSIGTPLTEDIVSIDRYYQCYNNQGSDLLPHIEPYLAKKVSEIEADNELTDSQDEFIANVKRDRDTREPVWSNWKSHQPADNLLPSDMKLCVNFTVRKYVSRKSVEGFGFKNNLMQIFGDYIIIGRSSTVEIHNRACLTAASKLFYLKLSDWSAHIDETTMTEQLKIPDAFISTNLMDVTINYMKILEIKGGFYLCLCCDSGIVLFYSLATIVMFIEDNKHGTSRIEIAPYMVLRTPVSCWSADSIDYDGRTYIALGHNGPGISLFVISYDEDNVVVGPVHCKEVITVHNVPCLSFIPGETNTDGSLLLVYASIFGNLTSLAIKFDQTNNDIDVSMKDTQFFGEFCWTVTPLTSADFMEVSAYEFLNLNYQKVSKVSTLSSMCQDSQILGNSPSNCYKTKSFGIGALTTQVKVPVSQLELSCRYGMVNLPVKLRFTTFDNEGFIQEARLLPNYISGIPPGGTIEFFLHNNTEVQYKVDVQSAQKEKVRFNYAFPALSSETLYEDIERRIEKVLDSTTLDNNLNSRQNDGFSQLFKVRQKSQIWGEKNGLKYQYNRNYLTTIYNSHDLEELSQPFSQVSNDYVVLCASSVFHSGYRGSWKDIAPYNINEITSTENEEIPEDHKFLHPSLSLASAQEGNQRKWGIHNHVKKVHDLLNCIEPNTRNYPMGYKLKEFHSGFLLVTTAQKVYLVKTHPMLILSYTSDEIFPLESITLCSFKGTIMALNRINFVCHIKEMNCIAVASQVGLISLLRLTKYKGIHSFRQEYILGWNTLGPENDDEFQCIYSKLHGSTNVYCGIDDIDFPFLEINGMDYIYCPRDDVKGVAEYAYLIVSFGSDIAKFKIDRTQV</sequence>
<accession>A0A0W0C8W8</accession>
<gene>
    <name evidence="1" type="ORF">AO440_000584</name>
</gene>
<dbReference type="VEuPathDB" id="FungiDB:B1J91_C05225g"/>
<dbReference type="VEuPathDB" id="FungiDB:GWK60_C04741"/>
<dbReference type="VEuPathDB" id="FungiDB:CAGL0C05225g"/>
<comment type="caution">
    <text evidence="1">The sequence shown here is derived from an EMBL/GenBank/DDBJ whole genome shotgun (WGS) entry which is preliminary data.</text>
</comment>
<proteinExistence type="predicted"/>
<dbReference type="InterPro" id="IPR014839">
    <property type="entry name" value="Crt10"/>
</dbReference>
<dbReference type="PhylomeDB" id="A0A0W0C8W8"/>
<name>A0A0W0C8W8_CANGB</name>